<keyword evidence="3" id="KW-1185">Reference proteome</keyword>
<feature type="transmembrane region" description="Helical" evidence="1">
    <location>
        <begin position="6"/>
        <end position="39"/>
    </location>
</feature>
<dbReference type="AlphaFoldDB" id="A0A1H5T5G5"/>
<dbReference type="Proteomes" id="UP000236736">
    <property type="component" value="Unassembled WGS sequence"/>
</dbReference>
<dbReference type="EMBL" id="FNVR01000002">
    <property type="protein sequence ID" value="SEF58112.1"/>
    <property type="molecule type" value="Genomic_DNA"/>
</dbReference>
<organism evidence="2 3">
    <name type="scientific">Algoriphagus boritolerans DSM 17298 = JCM 18970</name>
    <dbReference type="NCBI Taxonomy" id="1120964"/>
    <lineage>
        <taxon>Bacteria</taxon>
        <taxon>Pseudomonadati</taxon>
        <taxon>Bacteroidota</taxon>
        <taxon>Cytophagia</taxon>
        <taxon>Cytophagales</taxon>
        <taxon>Cyclobacteriaceae</taxon>
        <taxon>Algoriphagus</taxon>
    </lineage>
</organism>
<evidence type="ECO:0000313" key="2">
    <source>
        <dbReference type="EMBL" id="SEF58112.1"/>
    </source>
</evidence>
<proteinExistence type="predicted"/>
<evidence type="ECO:0000313" key="3">
    <source>
        <dbReference type="Proteomes" id="UP000236736"/>
    </source>
</evidence>
<protein>
    <submittedName>
        <fullName evidence="2">Uncharacterized protein</fullName>
    </submittedName>
</protein>
<gene>
    <name evidence="2" type="ORF">SAMN03080598_00707</name>
</gene>
<keyword evidence="1" id="KW-0472">Membrane</keyword>
<keyword evidence="1" id="KW-1133">Transmembrane helix</keyword>
<reference evidence="3" key="1">
    <citation type="submission" date="2016-10" db="EMBL/GenBank/DDBJ databases">
        <authorList>
            <person name="Varghese N."/>
            <person name="Submissions S."/>
        </authorList>
    </citation>
    <scope>NUCLEOTIDE SEQUENCE [LARGE SCALE GENOMIC DNA]</scope>
    <source>
        <strain evidence="3">DSM 17298</strain>
    </source>
</reference>
<evidence type="ECO:0000256" key="1">
    <source>
        <dbReference type="SAM" id="Phobius"/>
    </source>
</evidence>
<keyword evidence="1" id="KW-0812">Transmembrane</keyword>
<name>A0A1H5T5G5_9BACT</name>
<sequence length="78" mass="9341">MKNIGVYYFAILLPFPLLIWSAFFDPVIFSFLLISYYLYRGFTDGQRLIDLKLLESNKIYLAFIPFWTSRFFGKLYFG</sequence>
<accession>A0A1H5T5G5</accession>